<dbReference type="PROSITE" id="PS00552">
    <property type="entry name" value="HTH_MERR_1"/>
    <property type="match status" value="1"/>
</dbReference>
<dbReference type="InterPro" id="IPR047057">
    <property type="entry name" value="MerR_fam"/>
</dbReference>
<feature type="domain" description="HTH merR-type" evidence="4">
    <location>
        <begin position="10"/>
        <end position="78"/>
    </location>
</feature>
<accession>A0A2W4WYF4</accession>
<dbReference type="PANTHER" id="PTHR30204">
    <property type="entry name" value="REDOX-CYCLING DRUG-SENSING TRANSCRIPTIONAL ACTIVATOR SOXR"/>
    <property type="match status" value="1"/>
</dbReference>
<protein>
    <submittedName>
        <fullName evidence="5">Heavy metal-responsive transcriptional regulator</fullName>
    </submittedName>
</protein>
<dbReference type="PRINTS" id="PR00040">
    <property type="entry name" value="HTHMERR"/>
</dbReference>
<dbReference type="GO" id="GO:0003700">
    <property type="term" value="F:DNA-binding transcription factor activity"/>
    <property type="evidence" value="ECO:0007669"/>
    <property type="project" value="InterPro"/>
</dbReference>
<keyword evidence="1" id="KW-0805">Transcription regulation</keyword>
<keyword evidence="3" id="KW-0804">Transcription</keyword>
<evidence type="ECO:0000259" key="4">
    <source>
        <dbReference type="PROSITE" id="PS50937"/>
    </source>
</evidence>
<reference evidence="5 6" key="2">
    <citation type="submission" date="2018-06" db="EMBL/GenBank/DDBJ databases">
        <title>Metagenomic assembly of (sub)arctic Cyanobacteria and their associated microbiome from non-axenic cultures.</title>
        <authorList>
            <person name="Baurain D."/>
        </authorList>
    </citation>
    <scope>NUCLEOTIDE SEQUENCE [LARGE SCALE GENOMIC DNA]</scope>
    <source>
        <strain evidence="5">ULC027bin1</strain>
    </source>
</reference>
<organism evidence="5 6">
    <name type="scientific">Phormidesmis priestleyi</name>
    <dbReference type="NCBI Taxonomy" id="268141"/>
    <lineage>
        <taxon>Bacteria</taxon>
        <taxon>Bacillati</taxon>
        <taxon>Cyanobacteriota</taxon>
        <taxon>Cyanophyceae</taxon>
        <taxon>Leptolyngbyales</taxon>
        <taxon>Leptolyngbyaceae</taxon>
        <taxon>Phormidesmis</taxon>
    </lineage>
</organism>
<reference evidence="6" key="1">
    <citation type="submission" date="2018-04" db="EMBL/GenBank/DDBJ databases">
        <authorList>
            <person name="Cornet L."/>
        </authorList>
    </citation>
    <scope>NUCLEOTIDE SEQUENCE [LARGE SCALE GENOMIC DNA]</scope>
</reference>
<proteinExistence type="predicted"/>
<dbReference type="PROSITE" id="PS50937">
    <property type="entry name" value="HTH_MERR_2"/>
    <property type="match status" value="1"/>
</dbReference>
<dbReference type="InterPro" id="IPR000551">
    <property type="entry name" value="MerR-type_HTH_dom"/>
</dbReference>
<name>A0A2W4WYF4_9CYAN</name>
<dbReference type="Gene3D" id="1.10.1660.10">
    <property type="match status" value="1"/>
</dbReference>
<dbReference type="SMART" id="SM00422">
    <property type="entry name" value="HTH_MERR"/>
    <property type="match status" value="1"/>
</dbReference>
<dbReference type="CDD" id="cd04770">
    <property type="entry name" value="HTH_HMRTR"/>
    <property type="match status" value="1"/>
</dbReference>
<dbReference type="Pfam" id="PF00376">
    <property type="entry name" value="MerR"/>
    <property type="match status" value="1"/>
</dbReference>
<evidence type="ECO:0000256" key="3">
    <source>
        <dbReference type="ARBA" id="ARBA00023163"/>
    </source>
</evidence>
<evidence type="ECO:0000256" key="2">
    <source>
        <dbReference type="ARBA" id="ARBA00023125"/>
    </source>
</evidence>
<dbReference type="Pfam" id="PF09278">
    <property type="entry name" value="MerR-DNA-bind"/>
    <property type="match status" value="1"/>
</dbReference>
<evidence type="ECO:0000313" key="5">
    <source>
        <dbReference type="EMBL" id="PZO49580.1"/>
    </source>
</evidence>
<dbReference type="EMBL" id="QBMP01000209">
    <property type="protein sequence ID" value="PZO49580.1"/>
    <property type="molecule type" value="Genomic_DNA"/>
</dbReference>
<comment type="caution">
    <text evidence="5">The sequence shown here is derived from an EMBL/GenBank/DDBJ whole genome shotgun (WGS) entry which is preliminary data.</text>
</comment>
<evidence type="ECO:0000256" key="1">
    <source>
        <dbReference type="ARBA" id="ARBA00023015"/>
    </source>
</evidence>
<dbReference type="GO" id="GO:0003677">
    <property type="term" value="F:DNA binding"/>
    <property type="evidence" value="ECO:0007669"/>
    <property type="project" value="UniProtKB-KW"/>
</dbReference>
<dbReference type="Proteomes" id="UP000249794">
    <property type="component" value="Unassembled WGS sequence"/>
</dbReference>
<gene>
    <name evidence="5" type="ORF">DCF15_16775</name>
</gene>
<dbReference type="InterPro" id="IPR015358">
    <property type="entry name" value="Tscrpt_reg_MerR_DNA-bd"/>
</dbReference>
<keyword evidence="2" id="KW-0238">DNA-binding</keyword>
<dbReference type="PANTHER" id="PTHR30204:SF94">
    <property type="entry name" value="HEAVY METAL-DEPENDENT TRANSCRIPTIONAL REGULATOR HI_0293-RELATED"/>
    <property type="match status" value="1"/>
</dbReference>
<dbReference type="SUPFAM" id="SSF46955">
    <property type="entry name" value="Putative DNA-binding domain"/>
    <property type="match status" value="1"/>
</dbReference>
<sequence>MAVATQPAIPLRIGEVAKQASVAVGALRYYEELGLVNSQRGKNGYRYYGSAAIHQVQFIKKAQALGFSLQDVKEVLGVYQQGEAPCDLVRSRLQEKIDHLASQIQQMNAFKSDLEAYRDRWAKTPPHSEAGDICPLIETVPLA</sequence>
<evidence type="ECO:0000313" key="6">
    <source>
        <dbReference type="Proteomes" id="UP000249794"/>
    </source>
</evidence>
<dbReference type="InterPro" id="IPR009061">
    <property type="entry name" value="DNA-bd_dom_put_sf"/>
</dbReference>
<dbReference type="AlphaFoldDB" id="A0A2W4WYF4"/>